<dbReference type="Pfam" id="PF11834">
    <property type="entry name" value="KHA"/>
    <property type="match status" value="1"/>
</dbReference>
<keyword evidence="2" id="KW-0406">Ion transport</keyword>
<reference evidence="3" key="1">
    <citation type="submission" date="2024-07" db="EMBL/GenBank/DDBJ databases">
        <title>Two chromosome-level genome assemblies of Korean endemic species Abeliophyllum distichum and Forsythia ovata (Oleaceae).</title>
        <authorList>
            <person name="Jang H."/>
        </authorList>
    </citation>
    <scope>NUCLEOTIDE SEQUENCE [LARGE SCALE GENOMIC DNA]</scope>
</reference>
<dbReference type="Proteomes" id="UP001604336">
    <property type="component" value="Unassembled WGS sequence"/>
</dbReference>
<dbReference type="GO" id="GO:0034220">
    <property type="term" value="P:monoatomic ion transmembrane transport"/>
    <property type="evidence" value="ECO:0007669"/>
    <property type="project" value="UniProtKB-KW"/>
</dbReference>
<gene>
    <name evidence="2" type="ORF">Adt_18824</name>
</gene>
<protein>
    <submittedName>
        <fullName evidence="2">Potassium channel AKT1</fullName>
    </submittedName>
</protein>
<accession>A0ABD1TKG4</accession>
<evidence type="ECO:0000313" key="2">
    <source>
        <dbReference type="EMBL" id="KAL2513224.1"/>
    </source>
</evidence>
<dbReference type="PROSITE" id="PS51490">
    <property type="entry name" value="KHA"/>
    <property type="match status" value="1"/>
</dbReference>
<keyword evidence="2" id="KW-0407">Ion channel</keyword>
<dbReference type="EMBL" id="JBFOLK010000005">
    <property type="protein sequence ID" value="KAL2513224.1"/>
    <property type="molecule type" value="Genomic_DNA"/>
</dbReference>
<feature type="domain" description="KHA" evidence="1">
    <location>
        <begin position="32"/>
        <end position="106"/>
    </location>
</feature>
<proteinExistence type="predicted"/>
<keyword evidence="3" id="KW-1185">Reference proteome</keyword>
<evidence type="ECO:0000313" key="3">
    <source>
        <dbReference type="Proteomes" id="UP001604336"/>
    </source>
</evidence>
<name>A0ABD1TKG4_9LAMI</name>
<sequence length="106" mass="11615">MLSLWAVVGSERGGRSVFPSPPGLATPKNHSRVVLSCPVRDDAAKNLVLLPGSLQKLLDLGYQKFEFHPTKILTKDGALIEDLAVIRDGKHLVLATYDGQQSEEHR</sequence>
<dbReference type="AlphaFoldDB" id="A0ABD1TKG4"/>
<evidence type="ECO:0000259" key="1">
    <source>
        <dbReference type="PROSITE" id="PS51490"/>
    </source>
</evidence>
<comment type="caution">
    <text evidence="2">The sequence shown here is derived from an EMBL/GenBank/DDBJ whole genome shotgun (WGS) entry which is preliminary data.</text>
</comment>
<dbReference type="InterPro" id="IPR021789">
    <property type="entry name" value="KHA_dom"/>
</dbReference>
<keyword evidence="2" id="KW-0813">Transport</keyword>
<organism evidence="2 3">
    <name type="scientific">Abeliophyllum distichum</name>
    <dbReference type="NCBI Taxonomy" id="126358"/>
    <lineage>
        <taxon>Eukaryota</taxon>
        <taxon>Viridiplantae</taxon>
        <taxon>Streptophyta</taxon>
        <taxon>Embryophyta</taxon>
        <taxon>Tracheophyta</taxon>
        <taxon>Spermatophyta</taxon>
        <taxon>Magnoliopsida</taxon>
        <taxon>eudicotyledons</taxon>
        <taxon>Gunneridae</taxon>
        <taxon>Pentapetalae</taxon>
        <taxon>asterids</taxon>
        <taxon>lamiids</taxon>
        <taxon>Lamiales</taxon>
        <taxon>Oleaceae</taxon>
        <taxon>Forsythieae</taxon>
        <taxon>Abeliophyllum</taxon>
    </lineage>
</organism>